<sequence length="308" mass="34918">MAKKLLFTTLVLISTAANLFAQLPKVACGTVERLEKFQSKFVDPRNVDIWLPAGYSGDKKYAVLYMHDGQALYDSTLMWNKQEWGVDETMCKLLAEHKIKDCIVVGIWNNGVKRFPEYFPQKAFYSMAQQQQEKILAIGRDKGTPLLGDGPVSDNYLKFLVTELKPYIDSHYSTIPDQQHTFTVGSSMGGLISMYAICEYPDVFSGAACLSTHWPGTFTTEDNPIPAAFLEYLKTHLPSPANHKLYFDYGSATLDAMYKPYQQQADNIMKEAGYTENDWITREYPGADHSENSWRKRLSVPLLFLLGK</sequence>
<dbReference type="EMBL" id="CP042436">
    <property type="protein sequence ID" value="QEC63517.1"/>
    <property type="molecule type" value="Genomic_DNA"/>
</dbReference>
<dbReference type="Gene3D" id="3.40.50.1820">
    <property type="entry name" value="alpha/beta hydrolase"/>
    <property type="match status" value="1"/>
</dbReference>
<name>A0A5B8UWJ5_9SPHI</name>
<dbReference type="SUPFAM" id="SSF53474">
    <property type="entry name" value="alpha/beta-Hydrolases"/>
    <property type="match status" value="1"/>
</dbReference>
<dbReference type="InterPro" id="IPR050583">
    <property type="entry name" value="Mycobacterial_A85_antigen"/>
</dbReference>
<dbReference type="RefSeq" id="WP_147032092.1">
    <property type="nucleotide sequence ID" value="NZ_CP042436.1"/>
</dbReference>
<evidence type="ECO:0000256" key="1">
    <source>
        <dbReference type="SAM" id="SignalP"/>
    </source>
</evidence>
<organism evidence="2 3">
    <name type="scientific">Mucilaginibacter ginsenosidivorans</name>
    <dbReference type="NCBI Taxonomy" id="398053"/>
    <lineage>
        <taxon>Bacteria</taxon>
        <taxon>Pseudomonadati</taxon>
        <taxon>Bacteroidota</taxon>
        <taxon>Sphingobacteriia</taxon>
        <taxon>Sphingobacteriales</taxon>
        <taxon>Sphingobacteriaceae</taxon>
        <taxon>Mucilaginibacter</taxon>
    </lineage>
</organism>
<proteinExistence type="predicted"/>
<dbReference type="Proteomes" id="UP000321479">
    <property type="component" value="Chromosome"/>
</dbReference>
<dbReference type="Pfam" id="PF00756">
    <property type="entry name" value="Esterase"/>
    <property type="match status" value="2"/>
</dbReference>
<accession>A0A5B8UWJ5</accession>
<feature type="signal peptide" evidence="1">
    <location>
        <begin position="1"/>
        <end position="21"/>
    </location>
</feature>
<feature type="chain" id="PRO_5022744368" evidence="1">
    <location>
        <begin position="22"/>
        <end position="308"/>
    </location>
</feature>
<evidence type="ECO:0000313" key="3">
    <source>
        <dbReference type="Proteomes" id="UP000321479"/>
    </source>
</evidence>
<dbReference type="KEGG" id="mgin:FRZ54_13325"/>
<keyword evidence="1" id="KW-0732">Signal</keyword>
<gene>
    <name evidence="2" type="ORF">FRZ54_13325</name>
</gene>
<keyword evidence="2" id="KW-0378">Hydrolase</keyword>
<dbReference type="GO" id="GO:0016787">
    <property type="term" value="F:hydrolase activity"/>
    <property type="evidence" value="ECO:0007669"/>
    <property type="project" value="UniProtKB-KW"/>
</dbReference>
<evidence type="ECO:0000313" key="2">
    <source>
        <dbReference type="EMBL" id="QEC63517.1"/>
    </source>
</evidence>
<dbReference type="InterPro" id="IPR000801">
    <property type="entry name" value="Esterase-like"/>
</dbReference>
<dbReference type="PANTHER" id="PTHR48098">
    <property type="entry name" value="ENTEROCHELIN ESTERASE-RELATED"/>
    <property type="match status" value="1"/>
</dbReference>
<dbReference type="PANTHER" id="PTHR48098:SF6">
    <property type="entry name" value="FERRI-BACILLIBACTIN ESTERASE BESA"/>
    <property type="match status" value="1"/>
</dbReference>
<dbReference type="InterPro" id="IPR029058">
    <property type="entry name" value="AB_hydrolase_fold"/>
</dbReference>
<keyword evidence="3" id="KW-1185">Reference proteome</keyword>
<protein>
    <submittedName>
        <fullName evidence="2">Alpha/beta hydrolase</fullName>
    </submittedName>
</protein>
<dbReference type="OrthoDB" id="9803578at2"/>
<dbReference type="AlphaFoldDB" id="A0A5B8UWJ5"/>
<reference evidence="2 3" key="1">
    <citation type="journal article" date="2017" name="Curr. Microbiol.">
        <title>Mucilaginibacter ginsenosidivorans sp. nov., Isolated from Soil of Ginseng Field.</title>
        <authorList>
            <person name="Kim M.M."/>
            <person name="Siddiqi M.Z."/>
            <person name="Im W.T."/>
        </authorList>
    </citation>
    <scope>NUCLEOTIDE SEQUENCE [LARGE SCALE GENOMIC DNA]</scope>
    <source>
        <strain evidence="2 3">Gsoil 3017</strain>
    </source>
</reference>